<reference evidence="13 14" key="1">
    <citation type="submission" date="2018-03" db="EMBL/GenBank/DDBJ databases">
        <title>Pantoea intestinalis SRCM103226 isolated form the mealworm.</title>
        <authorList>
            <person name="Jeong D.-Y."/>
            <person name="Kim J.W."/>
        </authorList>
    </citation>
    <scope>NUCLEOTIDE SEQUENCE [LARGE SCALE GENOMIC DNA]</scope>
    <source>
        <strain evidence="13 14">SRCM103226</strain>
        <plasmid evidence="13 14">unnamed1</plasmid>
    </source>
</reference>
<keyword evidence="7" id="KW-0964">Secreted</keyword>
<dbReference type="OrthoDB" id="6540644at2"/>
<keyword evidence="8" id="KW-0184">Conjugation</keyword>
<feature type="chain" id="PRO_5027047634" description="Pilin" evidence="12">
    <location>
        <begin position="45"/>
        <end position="108"/>
    </location>
</feature>
<feature type="signal peptide" evidence="12">
    <location>
        <begin position="1"/>
        <end position="44"/>
    </location>
</feature>
<keyword evidence="11" id="KW-1133">Transmembrane helix</keyword>
<comment type="similarity">
    <text evidence="3">Belongs to the TraA family.</text>
</comment>
<feature type="transmembrane region" description="Helical" evidence="11">
    <location>
        <begin position="87"/>
        <end position="106"/>
    </location>
</feature>
<keyword evidence="5" id="KW-1003">Cell membrane</keyword>
<evidence type="ECO:0000256" key="2">
    <source>
        <dbReference type="ARBA" id="ARBA00004613"/>
    </source>
</evidence>
<evidence type="ECO:0000313" key="14">
    <source>
        <dbReference type="Proteomes" id="UP000464053"/>
    </source>
</evidence>
<sequence>MKGTLSSSVNYCRKAGAVAWKKTKKTAVVAALGALAFYMVPAHAVDYFASAKTDVGDTFGNGSAAVYILYILEVLAVLFAYIKTKNLAIFGSIAAVLVFINIAFSLTP</sequence>
<dbReference type="InterPro" id="IPR008873">
    <property type="entry name" value="TraA"/>
</dbReference>
<dbReference type="AlphaFoldDB" id="A0A6P1Q6J2"/>
<keyword evidence="9 11" id="KW-0472">Membrane</keyword>
<evidence type="ECO:0000256" key="5">
    <source>
        <dbReference type="ARBA" id="ARBA00022475"/>
    </source>
</evidence>
<dbReference type="Proteomes" id="UP000464053">
    <property type="component" value="Plasmid unnamed1"/>
</dbReference>
<accession>A0A6P1Q6J2</accession>
<keyword evidence="14" id="KW-1185">Reference proteome</keyword>
<keyword evidence="11" id="KW-0812">Transmembrane</keyword>
<keyword evidence="12" id="KW-0732">Signal</keyword>
<evidence type="ECO:0000256" key="8">
    <source>
        <dbReference type="ARBA" id="ARBA00022971"/>
    </source>
</evidence>
<evidence type="ECO:0000256" key="4">
    <source>
        <dbReference type="ARBA" id="ARBA00018586"/>
    </source>
</evidence>
<proteinExistence type="inferred from homology"/>
<protein>
    <recommendedName>
        <fullName evidence="4">Pilin</fullName>
    </recommendedName>
</protein>
<evidence type="ECO:0000256" key="3">
    <source>
        <dbReference type="ARBA" id="ARBA00009586"/>
    </source>
</evidence>
<keyword evidence="6" id="KW-0997">Cell inner membrane</keyword>
<dbReference type="Pfam" id="PF05513">
    <property type="entry name" value="TraA"/>
    <property type="match status" value="1"/>
</dbReference>
<dbReference type="RefSeq" id="WP_160623783.1">
    <property type="nucleotide sequence ID" value="NZ_CP028272.1"/>
</dbReference>
<keyword evidence="13" id="KW-0614">Plasmid</keyword>
<evidence type="ECO:0000256" key="7">
    <source>
        <dbReference type="ARBA" id="ARBA00022525"/>
    </source>
</evidence>
<evidence type="ECO:0000313" key="13">
    <source>
        <dbReference type="EMBL" id="QHM74032.1"/>
    </source>
</evidence>
<comment type="subunit">
    <text evidence="10">Monomer. Interacts with itself to form filaments; also interacts with TraQ.</text>
</comment>
<gene>
    <name evidence="13" type="ORF">C7M51_04393</name>
</gene>
<evidence type="ECO:0000256" key="9">
    <source>
        <dbReference type="ARBA" id="ARBA00023136"/>
    </source>
</evidence>
<dbReference type="GO" id="GO:0005886">
    <property type="term" value="C:plasma membrane"/>
    <property type="evidence" value="ECO:0007669"/>
    <property type="project" value="UniProtKB-SubCell"/>
</dbReference>
<evidence type="ECO:0000256" key="6">
    <source>
        <dbReference type="ARBA" id="ARBA00022519"/>
    </source>
</evidence>
<geneLocation type="plasmid" evidence="13 14">
    <name>unnamed1</name>
</geneLocation>
<evidence type="ECO:0000256" key="11">
    <source>
        <dbReference type="SAM" id="Phobius"/>
    </source>
</evidence>
<name>A0A6P1Q6J2_9GAMM</name>
<comment type="subcellular location">
    <subcellularLocation>
        <location evidence="1">Cell inner membrane</location>
        <topology evidence="1">Multi-pass membrane protein</topology>
    </subcellularLocation>
    <subcellularLocation>
        <location evidence="2">Secreted</location>
    </subcellularLocation>
</comment>
<evidence type="ECO:0000256" key="10">
    <source>
        <dbReference type="ARBA" id="ARBA00026027"/>
    </source>
</evidence>
<dbReference type="KEGG" id="mint:C7M51_04393"/>
<evidence type="ECO:0000256" key="12">
    <source>
        <dbReference type="SAM" id="SignalP"/>
    </source>
</evidence>
<dbReference type="EMBL" id="CP028272">
    <property type="protein sequence ID" value="QHM74032.1"/>
    <property type="molecule type" value="Genomic_DNA"/>
</dbReference>
<dbReference type="GO" id="GO:0005576">
    <property type="term" value="C:extracellular region"/>
    <property type="evidence" value="ECO:0007669"/>
    <property type="project" value="UniProtKB-SubCell"/>
</dbReference>
<organism evidence="13 14">
    <name type="scientific">Mixta intestinalis</name>
    <dbReference type="NCBI Taxonomy" id="1615494"/>
    <lineage>
        <taxon>Bacteria</taxon>
        <taxon>Pseudomonadati</taxon>
        <taxon>Pseudomonadota</taxon>
        <taxon>Gammaproteobacteria</taxon>
        <taxon>Enterobacterales</taxon>
        <taxon>Erwiniaceae</taxon>
        <taxon>Mixta</taxon>
    </lineage>
</organism>
<evidence type="ECO:0000256" key="1">
    <source>
        <dbReference type="ARBA" id="ARBA00004429"/>
    </source>
</evidence>
<feature type="transmembrane region" description="Helical" evidence="11">
    <location>
        <begin position="64"/>
        <end position="82"/>
    </location>
</feature>